<protein>
    <submittedName>
        <fullName evidence="3">Uncharacterized protein</fullName>
    </submittedName>
</protein>
<feature type="compositionally biased region" description="Basic residues" evidence="1">
    <location>
        <begin position="163"/>
        <end position="177"/>
    </location>
</feature>
<feature type="chain" id="PRO_5008898978" evidence="2">
    <location>
        <begin position="25"/>
        <end position="516"/>
    </location>
</feature>
<accession>A0A1D1VYH5</accession>
<organism evidence="3 4">
    <name type="scientific">Ramazzottius varieornatus</name>
    <name type="common">Water bear</name>
    <name type="synonym">Tardigrade</name>
    <dbReference type="NCBI Taxonomy" id="947166"/>
    <lineage>
        <taxon>Eukaryota</taxon>
        <taxon>Metazoa</taxon>
        <taxon>Ecdysozoa</taxon>
        <taxon>Tardigrada</taxon>
        <taxon>Eutardigrada</taxon>
        <taxon>Parachela</taxon>
        <taxon>Hypsibioidea</taxon>
        <taxon>Ramazzottiidae</taxon>
        <taxon>Ramazzottius</taxon>
    </lineage>
</organism>
<evidence type="ECO:0000313" key="4">
    <source>
        <dbReference type="Proteomes" id="UP000186922"/>
    </source>
</evidence>
<feature type="compositionally biased region" description="Acidic residues" evidence="1">
    <location>
        <begin position="484"/>
        <end position="500"/>
    </location>
</feature>
<comment type="caution">
    <text evidence="3">The sequence shown here is derived from an EMBL/GenBank/DDBJ whole genome shotgun (WGS) entry which is preliminary data.</text>
</comment>
<keyword evidence="4" id="KW-1185">Reference proteome</keyword>
<proteinExistence type="predicted"/>
<name>A0A1D1VYH5_RAMVA</name>
<feature type="signal peptide" evidence="2">
    <location>
        <begin position="1"/>
        <end position="24"/>
    </location>
</feature>
<evidence type="ECO:0000256" key="2">
    <source>
        <dbReference type="SAM" id="SignalP"/>
    </source>
</evidence>
<reference evidence="3 4" key="1">
    <citation type="journal article" date="2016" name="Nat. Commun.">
        <title>Extremotolerant tardigrade genome and improved radiotolerance of human cultured cells by tardigrade-unique protein.</title>
        <authorList>
            <person name="Hashimoto T."/>
            <person name="Horikawa D.D."/>
            <person name="Saito Y."/>
            <person name="Kuwahara H."/>
            <person name="Kozuka-Hata H."/>
            <person name="Shin-I T."/>
            <person name="Minakuchi Y."/>
            <person name="Ohishi K."/>
            <person name="Motoyama A."/>
            <person name="Aizu T."/>
            <person name="Enomoto A."/>
            <person name="Kondo K."/>
            <person name="Tanaka S."/>
            <person name="Hara Y."/>
            <person name="Koshikawa S."/>
            <person name="Sagara H."/>
            <person name="Miura T."/>
            <person name="Yokobori S."/>
            <person name="Miyagawa K."/>
            <person name="Suzuki Y."/>
            <person name="Kubo T."/>
            <person name="Oyama M."/>
            <person name="Kohara Y."/>
            <person name="Fujiyama A."/>
            <person name="Arakawa K."/>
            <person name="Katayama T."/>
            <person name="Toyoda A."/>
            <person name="Kunieda T."/>
        </authorList>
    </citation>
    <scope>NUCLEOTIDE SEQUENCE [LARGE SCALE GENOMIC DNA]</scope>
    <source>
        <strain evidence="3 4">YOKOZUNA-1</strain>
    </source>
</reference>
<dbReference type="AlphaFoldDB" id="A0A1D1VYH5"/>
<dbReference type="Proteomes" id="UP000186922">
    <property type="component" value="Unassembled WGS sequence"/>
</dbReference>
<dbReference type="EMBL" id="BDGG01000010">
    <property type="protein sequence ID" value="GAV04064.1"/>
    <property type="molecule type" value="Genomic_DNA"/>
</dbReference>
<keyword evidence="2" id="KW-0732">Signal</keyword>
<sequence>MFTCFLRIRLFLAVSFQPTKMSEAEQVQEHFQMEAEEEQPDYVLEGGLPSGGVRGCCQKGCLLEFPQELLQRTQLQMGALSQNDKNMFIIGKMSTSIDLLNPESELTGRASKGVPVYYHFDKNYTLCRVAFETVFNLSSGLMRIIRKHLINKRVDPDLPNQKGKPHKVKVPNKRKKPPAPPVPDIDPEREYAQVRAVMKERCCADECWSRIPGTLISKTRIEMQKLTDRERDLYLLGKISHSVSLIANPATELTGGNRAVYVYDKDFNMCRKSFQYMHNITDEQLRKVRFCLFENGISLSIAGEPEEGFVPPRRRSVKDEVEAAKGLVEKTCCKKFCLEMLPEEAIITTRVQIKSMRSADRHMYIMGKLSAGIPIVRTILLGPSEDFPVAERRGHCVYRFDKDHTLCKDAFHALYSVSASQLSNLKNHLMSVGISKLEHKLKGKPSNSRGKTHANTTRRKGNKKAKGDSDGMVEIHEVEIMDNGSEEAEAEGAVEEEAEDDGRNNVAYTIPAYVQE</sequence>
<feature type="region of interest" description="Disordered" evidence="1">
    <location>
        <begin position="439"/>
        <end position="516"/>
    </location>
</feature>
<dbReference type="OrthoDB" id="10482368at2759"/>
<feature type="region of interest" description="Disordered" evidence="1">
    <location>
        <begin position="155"/>
        <end position="187"/>
    </location>
</feature>
<evidence type="ECO:0000313" key="3">
    <source>
        <dbReference type="EMBL" id="GAV04064.1"/>
    </source>
</evidence>
<evidence type="ECO:0000256" key="1">
    <source>
        <dbReference type="SAM" id="MobiDB-lite"/>
    </source>
</evidence>
<gene>
    <name evidence="3" type="primary">RvY_14402-1</name>
    <name evidence="3" type="synonym">RvY_14402.1</name>
    <name evidence="3" type="ORF">RvY_14402</name>
</gene>
<feature type="compositionally biased region" description="Basic residues" evidence="1">
    <location>
        <begin position="450"/>
        <end position="464"/>
    </location>
</feature>
<feature type="compositionally biased region" description="Basic and acidic residues" evidence="1">
    <location>
        <begin position="465"/>
        <end position="479"/>
    </location>
</feature>